<evidence type="ECO:0000313" key="3">
    <source>
        <dbReference type="Proteomes" id="UP000613401"/>
    </source>
</evidence>
<comment type="caution">
    <text evidence="2">The sequence shown here is derived from an EMBL/GenBank/DDBJ whole genome shotgun (WGS) entry which is preliminary data.</text>
</comment>
<feature type="compositionally biased region" description="Basic and acidic residues" evidence="1">
    <location>
        <begin position="77"/>
        <end position="100"/>
    </location>
</feature>
<sequence length="100" mass="11063">MSRQASASDRGKMTNPEERPPADSAYAKAIRDILATPKAQKPHCFDAWASTAMDGQAKTEQKSVPNAQPDQTAKQAGRRDEKAFDPDKTPARFKFDNTIR</sequence>
<reference evidence="2" key="2">
    <citation type="submission" date="2020-03" db="EMBL/GenBank/DDBJ databases">
        <authorList>
            <person name="Fu F.-F."/>
            <person name="Chen J."/>
        </authorList>
    </citation>
    <scope>NUCLEOTIDE SEQUENCE</scope>
    <source>
        <strain evidence="2">Lc1</strain>
    </source>
</reference>
<feature type="compositionally biased region" description="Polar residues" evidence="1">
    <location>
        <begin position="62"/>
        <end position="74"/>
    </location>
</feature>
<dbReference type="EMBL" id="WVTB01000003">
    <property type="protein sequence ID" value="KAF3812031.1"/>
    <property type="molecule type" value="Genomic_DNA"/>
</dbReference>
<proteinExistence type="predicted"/>
<dbReference type="Proteomes" id="UP000613401">
    <property type="component" value="Unassembled WGS sequence"/>
</dbReference>
<organism evidence="2 3">
    <name type="scientific">Colletotrichum gloeosporioides</name>
    <name type="common">Anthracnose fungus</name>
    <name type="synonym">Glomerella cingulata</name>
    <dbReference type="NCBI Taxonomy" id="474922"/>
    <lineage>
        <taxon>Eukaryota</taxon>
        <taxon>Fungi</taxon>
        <taxon>Dikarya</taxon>
        <taxon>Ascomycota</taxon>
        <taxon>Pezizomycotina</taxon>
        <taxon>Sordariomycetes</taxon>
        <taxon>Hypocreomycetidae</taxon>
        <taxon>Glomerellales</taxon>
        <taxon>Glomerellaceae</taxon>
        <taxon>Colletotrichum</taxon>
        <taxon>Colletotrichum gloeosporioides species complex</taxon>
    </lineage>
</organism>
<evidence type="ECO:0000313" key="2">
    <source>
        <dbReference type="EMBL" id="KAF3812031.1"/>
    </source>
</evidence>
<feature type="compositionally biased region" description="Basic and acidic residues" evidence="1">
    <location>
        <begin position="9"/>
        <end position="21"/>
    </location>
</feature>
<feature type="region of interest" description="Disordered" evidence="1">
    <location>
        <begin position="52"/>
        <end position="100"/>
    </location>
</feature>
<feature type="region of interest" description="Disordered" evidence="1">
    <location>
        <begin position="1"/>
        <end position="27"/>
    </location>
</feature>
<dbReference type="RefSeq" id="XP_045271190.1">
    <property type="nucleotide sequence ID" value="XM_045415362.1"/>
</dbReference>
<name>A0A8H4FRT9_COLGL</name>
<protein>
    <submittedName>
        <fullName evidence="2">Uncharacterized protein</fullName>
    </submittedName>
</protein>
<reference evidence="2" key="1">
    <citation type="journal article" date="2020" name="Phytopathology">
        <title>Genome sequence and comparative analysis of Colletotrichum gloeosporioides isolated from Liriodendron leaves.</title>
        <authorList>
            <person name="Fu F.F."/>
            <person name="Hao Z."/>
            <person name="Wang P."/>
            <person name="Lu Y."/>
            <person name="Xue L.J."/>
            <person name="Wei G."/>
            <person name="Tian Y."/>
            <person name="Baishi H."/>
            <person name="Xu H."/>
            <person name="Shi J."/>
            <person name="Cheng T."/>
            <person name="Wang G."/>
            <person name="Yi Y."/>
            <person name="Chen J."/>
        </authorList>
    </citation>
    <scope>NUCLEOTIDE SEQUENCE</scope>
    <source>
        <strain evidence="2">Lc1</strain>
    </source>
</reference>
<keyword evidence="3" id="KW-1185">Reference proteome</keyword>
<dbReference type="AlphaFoldDB" id="A0A8H4FRT9"/>
<evidence type="ECO:0000256" key="1">
    <source>
        <dbReference type="SAM" id="MobiDB-lite"/>
    </source>
</evidence>
<dbReference type="GeneID" id="69022684"/>
<gene>
    <name evidence="2" type="ORF">GCG54_00015581</name>
</gene>
<accession>A0A8H4FRT9</accession>